<feature type="compositionally biased region" description="Polar residues" evidence="1">
    <location>
        <begin position="161"/>
        <end position="171"/>
    </location>
</feature>
<feature type="region of interest" description="Disordered" evidence="1">
    <location>
        <begin position="728"/>
        <end position="755"/>
    </location>
</feature>
<gene>
    <name evidence="3" type="ORF">EURHEDRAFT_374045</name>
</gene>
<dbReference type="InterPro" id="IPR050817">
    <property type="entry name" value="DjlA_DnaK_co-chaperone"/>
</dbReference>
<evidence type="ECO:0000313" key="4">
    <source>
        <dbReference type="Proteomes" id="UP000019804"/>
    </source>
</evidence>
<feature type="compositionally biased region" description="Acidic residues" evidence="1">
    <location>
        <begin position="825"/>
        <end position="842"/>
    </location>
</feature>
<feature type="compositionally biased region" description="Basic and acidic residues" evidence="1">
    <location>
        <begin position="142"/>
        <end position="153"/>
    </location>
</feature>
<keyword evidence="4" id="KW-1185">Reference proteome</keyword>
<dbReference type="HOGENOM" id="CLU_006836_1_0_1"/>
<evidence type="ECO:0000256" key="1">
    <source>
        <dbReference type="SAM" id="MobiDB-lite"/>
    </source>
</evidence>
<dbReference type="RefSeq" id="XP_040642656.1">
    <property type="nucleotide sequence ID" value="XM_040778598.1"/>
</dbReference>
<feature type="compositionally biased region" description="Basic and acidic residues" evidence="1">
    <location>
        <begin position="681"/>
        <end position="692"/>
    </location>
</feature>
<feature type="region of interest" description="Disordered" evidence="1">
    <location>
        <begin position="579"/>
        <end position="692"/>
    </location>
</feature>
<dbReference type="AlphaFoldDB" id="A0A017SPR3"/>
<feature type="compositionally biased region" description="Acidic residues" evidence="1">
    <location>
        <begin position="624"/>
        <end position="633"/>
    </location>
</feature>
<dbReference type="CDD" id="cd06257">
    <property type="entry name" value="DnaJ"/>
    <property type="match status" value="1"/>
</dbReference>
<feature type="compositionally biased region" description="Basic residues" evidence="1">
    <location>
        <begin position="368"/>
        <end position="383"/>
    </location>
</feature>
<feature type="compositionally biased region" description="Basic and acidic residues" evidence="1">
    <location>
        <begin position="269"/>
        <end position="279"/>
    </location>
</feature>
<feature type="region of interest" description="Disordered" evidence="1">
    <location>
        <begin position="86"/>
        <end position="407"/>
    </location>
</feature>
<dbReference type="GeneID" id="63693722"/>
<dbReference type="InterPro" id="IPR001623">
    <property type="entry name" value="DnaJ_domain"/>
</dbReference>
<reference evidence="4" key="1">
    <citation type="journal article" date="2014" name="Nat. Commun.">
        <title>Genomic adaptations of the halophilic Dead Sea filamentous fungus Eurotium rubrum.</title>
        <authorList>
            <person name="Kis-Papo T."/>
            <person name="Weig A.R."/>
            <person name="Riley R."/>
            <person name="Persoh D."/>
            <person name="Salamov A."/>
            <person name="Sun H."/>
            <person name="Lipzen A."/>
            <person name="Wasser S.P."/>
            <person name="Rambold G."/>
            <person name="Grigoriev I.V."/>
            <person name="Nevo E."/>
        </authorList>
    </citation>
    <scope>NUCLEOTIDE SEQUENCE [LARGE SCALE GENOMIC DNA]</scope>
    <source>
        <strain evidence="4">CBS 135680</strain>
    </source>
</reference>
<sequence length="899" mass="99340">MVKADVRRDYYADLGLGPSAELEDVKKQFRKLALRYHPDRNPGKEVEFIAKFQAIQAAHEILSDPQHRLRYDTDRLRAGYGRQYAAHARANTSRRTPASHSSGASAKSQPFSARGQQTNHGPSAGAQRYSSYAKAAPQQSGGKKDDGQTRADAFRGFQGMKNGSPNATGWSNFDPKTGRSGANKANGGASTATPRTKSAYEYFKTSAKPTEGAGTTRAQSSRRKNGFAPGTAGGDEPMAANTSAYTSTPRDSRHSGYFFDNSVPSPTAKRAEGSEERARSQYANASGEKTFFSSAWLGRDGTRRASRTNPPSPTPPPSEASRHRSVSPSHLKTNRNRGYALSTSSSDADDDDSDTDNPYERNVPSPSHKPKAVPKSRMRRPHYQKPADPRDWSSGTGEQFFPTQTVFRGPGPGYYQSYYYHYYQNHPHNHHPWDNRYDYRRPNPIYDNAAAAPRNPLAGTFASANFQPEKDPSQSKSNSHGSLRQEFSAKDWQDASQEGWFGFFMPKPSEPDTNRAAQNPNTRGRPTTRNSASWVRQSAGLSDQDQDFSRSGSAAQQQPTPFAGAKFSADDWVEQFKNMSWAAPRTEGKQTQANAARARSPKKHTRTAASKTRPTPQPASVATEAEEAEAAAEDNEHQSDKIDLGGEAMDLDDDTPAKPTAVPPAPENKQPPSPQPSANVDKTKEPDSKDFNLKDLKYAAPFISSKGGIDDLQDISVTLPFESRAKAPRTTARDVRPRELACPNPPKRPRRPALSSLGIGTQLMLPRPAWERYVAEMKTYMREWNEFNRRMLRHFNARQEANESGMAPGWISAVGDSSRLNINQDDPDVEDNNNNPDNEDSVGDLLPGSAKGGYTVYLRAIEEDVKVRKHWDVACELHRECILELGELREWILNGGKLV</sequence>
<dbReference type="OrthoDB" id="10265645at2759"/>
<dbReference type="EMBL" id="KK088412">
    <property type="protein sequence ID" value="EYE98968.1"/>
    <property type="molecule type" value="Genomic_DNA"/>
</dbReference>
<proteinExistence type="predicted"/>
<feature type="compositionally biased region" description="Polar residues" evidence="1">
    <location>
        <begin position="515"/>
        <end position="560"/>
    </location>
</feature>
<name>A0A017SPR3_ASPRC</name>
<dbReference type="PROSITE" id="PS50076">
    <property type="entry name" value="DNAJ_2"/>
    <property type="match status" value="1"/>
</dbReference>
<dbReference type="Proteomes" id="UP000019804">
    <property type="component" value="Unassembled WGS sequence"/>
</dbReference>
<evidence type="ECO:0000259" key="2">
    <source>
        <dbReference type="PROSITE" id="PS50076"/>
    </source>
</evidence>
<feature type="compositionally biased region" description="Polar residues" evidence="1">
    <location>
        <begin position="240"/>
        <end position="249"/>
    </location>
</feature>
<accession>A0A017SPR3</accession>
<protein>
    <recommendedName>
        <fullName evidence="2">J domain-containing protein</fullName>
    </recommendedName>
</protein>
<dbReference type="STRING" id="1388766.A0A017SPR3"/>
<dbReference type="InterPro" id="IPR018253">
    <property type="entry name" value="DnaJ_domain_CS"/>
</dbReference>
<feature type="domain" description="J" evidence="2">
    <location>
        <begin position="9"/>
        <end position="75"/>
    </location>
</feature>
<feature type="compositionally biased region" description="Polar residues" evidence="1">
    <location>
        <begin position="607"/>
        <end position="620"/>
    </location>
</feature>
<dbReference type="PRINTS" id="PR00625">
    <property type="entry name" value="JDOMAIN"/>
</dbReference>
<feature type="compositionally biased region" description="Acidic residues" evidence="1">
    <location>
        <begin position="347"/>
        <end position="357"/>
    </location>
</feature>
<feature type="region of interest" description="Disordered" evidence="1">
    <location>
        <begin position="459"/>
        <end position="560"/>
    </location>
</feature>
<dbReference type="InterPro" id="IPR036869">
    <property type="entry name" value="J_dom_sf"/>
</dbReference>
<feature type="compositionally biased region" description="Pro residues" evidence="1">
    <location>
        <begin position="661"/>
        <end position="675"/>
    </location>
</feature>
<feature type="compositionally biased region" description="Polar residues" evidence="1">
    <location>
        <begin position="393"/>
        <end position="406"/>
    </location>
</feature>
<feature type="region of interest" description="Disordered" evidence="1">
    <location>
        <begin position="821"/>
        <end position="847"/>
    </location>
</feature>
<dbReference type="SMART" id="SM00271">
    <property type="entry name" value="DnaJ"/>
    <property type="match status" value="1"/>
</dbReference>
<dbReference type="FunFam" id="1.10.287.110:FF:000096">
    <property type="entry name" value="DnaJ domain protein"/>
    <property type="match status" value="1"/>
</dbReference>
<evidence type="ECO:0000313" key="3">
    <source>
        <dbReference type="EMBL" id="EYE98968.1"/>
    </source>
</evidence>
<organism evidence="3 4">
    <name type="scientific">Aspergillus ruber (strain CBS 135680)</name>
    <dbReference type="NCBI Taxonomy" id="1388766"/>
    <lineage>
        <taxon>Eukaryota</taxon>
        <taxon>Fungi</taxon>
        <taxon>Dikarya</taxon>
        <taxon>Ascomycota</taxon>
        <taxon>Pezizomycotina</taxon>
        <taxon>Eurotiomycetes</taxon>
        <taxon>Eurotiomycetidae</taxon>
        <taxon>Eurotiales</taxon>
        <taxon>Aspergillaceae</taxon>
        <taxon>Aspergillus</taxon>
        <taxon>Aspergillus subgen. Aspergillus</taxon>
    </lineage>
</organism>
<dbReference type="Gene3D" id="1.10.287.110">
    <property type="entry name" value="DnaJ domain"/>
    <property type="match status" value="1"/>
</dbReference>
<dbReference type="Pfam" id="PF00226">
    <property type="entry name" value="DnaJ"/>
    <property type="match status" value="1"/>
</dbReference>
<feature type="compositionally biased region" description="Polar residues" evidence="1">
    <location>
        <begin position="90"/>
        <end position="121"/>
    </location>
</feature>
<dbReference type="SUPFAM" id="SSF46565">
    <property type="entry name" value="Chaperone J-domain"/>
    <property type="match status" value="1"/>
</dbReference>
<dbReference type="PROSITE" id="PS00636">
    <property type="entry name" value="DNAJ_1"/>
    <property type="match status" value="1"/>
</dbReference>
<dbReference type="PANTHER" id="PTHR24074">
    <property type="entry name" value="CO-CHAPERONE PROTEIN DJLA"/>
    <property type="match status" value="1"/>
</dbReference>
<feature type="compositionally biased region" description="Basic and acidic residues" evidence="1">
    <location>
        <begin position="634"/>
        <end position="644"/>
    </location>
</feature>